<keyword evidence="1" id="KW-0687">Ribonucleoprotein</keyword>
<keyword evidence="1" id="KW-0689">Ribosomal protein</keyword>
<name>A0ACC3MC14_9PEZI</name>
<evidence type="ECO:0000313" key="2">
    <source>
        <dbReference type="Proteomes" id="UP001281147"/>
    </source>
</evidence>
<gene>
    <name evidence="1" type="primary">MRPL4_2</name>
    <name evidence="1" type="ORF">LTR37_020235</name>
</gene>
<keyword evidence="2" id="KW-1185">Reference proteome</keyword>
<organism evidence="1 2">
    <name type="scientific">Vermiconidia calcicola</name>
    <dbReference type="NCBI Taxonomy" id="1690605"/>
    <lineage>
        <taxon>Eukaryota</taxon>
        <taxon>Fungi</taxon>
        <taxon>Dikarya</taxon>
        <taxon>Ascomycota</taxon>
        <taxon>Pezizomycotina</taxon>
        <taxon>Dothideomycetes</taxon>
        <taxon>Dothideomycetidae</taxon>
        <taxon>Mycosphaerellales</taxon>
        <taxon>Extremaceae</taxon>
        <taxon>Vermiconidia</taxon>
    </lineage>
</organism>
<evidence type="ECO:0000313" key="1">
    <source>
        <dbReference type="EMBL" id="KAK3684487.1"/>
    </source>
</evidence>
<accession>A0ACC3MC14</accession>
<dbReference type="EMBL" id="JAUTXU010000342">
    <property type="protein sequence ID" value="KAK3684487.1"/>
    <property type="molecule type" value="Genomic_DNA"/>
</dbReference>
<dbReference type="Proteomes" id="UP001281147">
    <property type="component" value="Unassembled WGS sequence"/>
</dbReference>
<sequence>MATMHCTSRALLTGAFGSAFHRSSTLPPSFLIPCLATKSPASPFSTSPSSNARKDGNPSRGVSALHHTGPGKRQKLRSITPSQLPQPVRDPERRTAIVTDPDHGLWGFFNKERTSMPTPMDLVNHGRGWKTQELRGKDWEDLHRLWWVCVKEVNRLETFLGEKRRVGSMFGDFEAEGRMKVIYATQKAIREVLTQRFYAWENARVAAMDDVEVNLYADPEKGEQAYVPREEPEQLEADANEGTLLYSPPPPEGMNRGPEVRI</sequence>
<reference evidence="1" key="1">
    <citation type="submission" date="2023-07" db="EMBL/GenBank/DDBJ databases">
        <title>Black Yeasts Isolated from many extreme environments.</title>
        <authorList>
            <person name="Coleine C."/>
            <person name="Stajich J.E."/>
            <person name="Selbmann L."/>
        </authorList>
    </citation>
    <scope>NUCLEOTIDE SEQUENCE</scope>
    <source>
        <strain evidence="1">CCFEE 5714</strain>
    </source>
</reference>
<comment type="caution">
    <text evidence="1">The sequence shown here is derived from an EMBL/GenBank/DDBJ whole genome shotgun (WGS) entry which is preliminary data.</text>
</comment>
<protein>
    <submittedName>
        <fullName evidence="1">54S ribosomal protein L4 mitochondrial</fullName>
    </submittedName>
</protein>
<proteinExistence type="predicted"/>